<dbReference type="Pfam" id="PF00550">
    <property type="entry name" value="PP-binding"/>
    <property type="match status" value="1"/>
</dbReference>
<feature type="domain" description="Carrier" evidence="1">
    <location>
        <begin position="1"/>
        <end position="76"/>
    </location>
</feature>
<reference evidence="2 3" key="1">
    <citation type="submission" date="2023-04" db="EMBL/GenBank/DDBJ databases">
        <title>A novel bacteria isolated from coastal sediment.</title>
        <authorList>
            <person name="Liu X.-J."/>
            <person name="Du Z.-J."/>
        </authorList>
    </citation>
    <scope>NUCLEOTIDE SEQUENCE [LARGE SCALE GENOMIC DNA]</scope>
    <source>
        <strain evidence="2 3">SDUM461003</strain>
    </source>
</reference>
<dbReference type="RefSeq" id="WP_308948649.1">
    <property type="nucleotide sequence ID" value="NZ_JARXHW010000005.1"/>
</dbReference>
<dbReference type="PROSITE" id="PS50075">
    <property type="entry name" value="CARRIER"/>
    <property type="match status" value="1"/>
</dbReference>
<organism evidence="2 3">
    <name type="scientific">Thalassobacterium maritimum</name>
    <dbReference type="NCBI Taxonomy" id="3041265"/>
    <lineage>
        <taxon>Bacteria</taxon>
        <taxon>Pseudomonadati</taxon>
        <taxon>Verrucomicrobiota</taxon>
        <taxon>Opitutia</taxon>
        <taxon>Puniceicoccales</taxon>
        <taxon>Coraliomargaritaceae</taxon>
        <taxon>Thalassobacterium</taxon>
    </lineage>
</organism>
<proteinExistence type="predicted"/>
<comment type="caution">
    <text evidence="2">The sequence shown here is derived from an EMBL/GenBank/DDBJ whole genome shotgun (WGS) entry which is preliminary data.</text>
</comment>
<evidence type="ECO:0000313" key="2">
    <source>
        <dbReference type="EMBL" id="MDQ8206552.1"/>
    </source>
</evidence>
<dbReference type="InterPro" id="IPR009081">
    <property type="entry name" value="PP-bd_ACP"/>
</dbReference>
<accession>A0ABU1ASG5</accession>
<dbReference type="Proteomes" id="UP001225316">
    <property type="component" value="Unassembled WGS sequence"/>
</dbReference>
<dbReference type="Gene3D" id="1.10.1200.10">
    <property type="entry name" value="ACP-like"/>
    <property type="match status" value="1"/>
</dbReference>
<keyword evidence="3" id="KW-1185">Reference proteome</keyword>
<sequence>MTIEQFVSVFAGALDGVKPGELCADTAFKKLPTWDSLAILTVTDAIEVEFSVLLTKTDFAAAETIQDLYEVVKTKKG</sequence>
<evidence type="ECO:0000313" key="3">
    <source>
        <dbReference type="Proteomes" id="UP001225316"/>
    </source>
</evidence>
<dbReference type="SUPFAM" id="SSF47336">
    <property type="entry name" value="ACP-like"/>
    <property type="match status" value="1"/>
</dbReference>
<dbReference type="InterPro" id="IPR036736">
    <property type="entry name" value="ACP-like_sf"/>
</dbReference>
<gene>
    <name evidence="2" type="ORF">QEH52_03470</name>
</gene>
<dbReference type="EMBL" id="JARXHW010000005">
    <property type="protein sequence ID" value="MDQ8206552.1"/>
    <property type="molecule type" value="Genomic_DNA"/>
</dbReference>
<name>A0ABU1ASG5_9BACT</name>
<evidence type="ECO:0000259" key="1">
    <source>
        <dbReference type="PROSITE" id="PS50075"/>
    </source>
</evidence>
<protein>
    <submittedName>
        <fullName evidence="2">Phosphopantetheine-binding protein</fullName>
    </submittedName>
</protein>